<sequence>MNRTFVELQDRSLIISQQPGFLDSMLTDLVVLFSIKDARTGVAGMDQLRADEFYKEEEWWVDSSSLIEFIEDLGMHANDNWDLLEDDGYGTAGSKAHVLRMQAECDEINHAALFEAPACMPVDLVKMRPKLFWDDILTPRLARVRLFFSADDFHHRDLVKAYKDESGIKAIIDAHSNKTNFNDGWNSIGRSRFSQLRRFCSGVASVFANTTSVESDFSILKWEKDEFRKNLFDLSLEGVFQAKQFKQPARPQPSASTTRNGLTCPELATNS</sequence>
<dbReference type="EMBL" id="QUTI01060663">
    <property type="protein sequence ID" value="RLN91247.1"/>
    <property type="molecule type" value="Genomic_DNA"/>
</dbReference>
<dbReference type="PANTHER" id="PTHR37067">
    <property type="entry name" value="PX DOMAIN-CONTAINING PROTEIN"/>
    <property type="match status" value="1"/>
</dbReference>
<dbReference type="AlphaFoldDB" id="A0A9X8H2F7"/>
<evidence type="ECO:0000256" key="1">
    <source>
        <dbReference type="SAM" id="MobiDB-lite"/>
    </source>
</evidence>
<evidence type="ECO:0000313" key="2">
    <source>
        <dbReference type="EMBL" id="RLN91247.1"/>
    </source>
</evidence>
<name>A0A9X8H2F7_APHAT</name>
<protein>
    <submittedName>
        <fullName evidence="2">Uncharacterized protein</fullName>
    </submittedName>
</protein>
<feature type="region of interest" description="Disordered" evidence="1">
    <location>
        <begin position="246"/>
        <end position="271"/>
    </location>
</feature>
<gene>
    <name evidence="2" type="ORF">DYB28_009987</name>
</gene>
<accession>A0A9X8H2F7</accession>
<proteinExistence type="predicted"/>
<reference evidence="2 3" key="1">
    <citation type="journal article" date="2018" name="J. Invertebr. Pathol.">
        <title>New genotyping method for the causative agent of crayfish plague (Aphanomyces astaci) based on whole genome data.</title>
        <authorList>
            <person name="Minardi D."/>
            <person name="Studholme D.J."/>
            <person name="van der Giezen M."/>
            <person name="Pretto T."/>
            <person name="Oidtmann B."/>
        </authorList>
    </citation>
    <scope>NUCLEOTIDE SEQUENCE [LARGE SCALE GENOMIC DNA]</scope>
    <source>
        <strain evidence="2 3">KB13</strain>
    </source>
</reference>
<dbReference type="Proteomes" id="UP000275652">
    <property type="component" value="Unassembled WGS sequence"/>
</dbReference>
<dbReference type="PANTHER" id="PTHR37067:SF3">
    <property type="entry name" value="PX DOMAIN-CONTAINING PROTEIN"/>
    <property type="match status" value="1"/>
</dbReference>
<organism evidence="2 3">
    <name type="scientific">Aphanomyces astaci</name>
    <name type="common">Crayfish plague agent</name>
    <dbReference type="NCBI Taxonomy" id="112090"/>
    <lineage>
        <taxon>Eukaryota</taxon>
        <taxon>Sar</taxon>
        <taxon>Stramenopiles</taxon>
        <taxon>Oomycota</taxon>
        <taxon>Saprolegniomycetes</taxon>
        <taxon>Saprolegniales</taxon>
        <taxon>Verrucalvaceae</taxon>
        <taxon>Aphanomyces</taxon>
    </lineage>
</organism>
<evidence type="ECO:0000313" key="3">
    <source>
        <dbReference type="Proteomes" id="UP000275652"/>
    </source>
</evidence>
<comment type="caution">
    <text evidence="2">The sequence shown here is derived from an EMBL/GenBank/DDBJ whole genome shotgun (WGS) entry which is preliminary data.</text>
</comment>